<keyword evidence="7" id="KW-0547">Nucleotide-binding</keyword>
<dbReference type="Pfam" id="PF02518">
    <property type="entry name" value="HATPase_c"/>
    <property type="match status" value="1"/>
</dbReference>
<keyword evidence="10 17" id="KW-1133">Transmembrane helix</keyword>
<evidence type="ECO:0000256" key="1">
    <source>
        <dbReference type="ARBA" id="ARBA00000085"/>
    </source>
</evidence>
<comment type="caution">
    <text evidence="20">The sequence shown here is derived from an EMBL/GenBank/DDBJ whole genome shotgun (WGS) entry which is preliminary data.</text>
</comment>
<evidence type="ECO:0000256" key="14">
    <source>
        <dbReference type="PROSITE-ProRule" id="PRU00169"/>
    </source>
</evidence>
<dbReference type="PROSITE" id="PS50110">
    <property type="entry name" value="RESPONSE_REGULATORY"/>
    <property type="match status" value="1"/>
</dbReference>
<evidence type="ECO:0000256" key="8">
    <source>
        <dbReference type="ARBA" id="ARBA00022777"/>
    </source>
</evidence>
<evidence type="ECO:0000256" key="11">
    <source>
        <dbReference type="ARBA" id="ARBA00023012"/>
    </source>
</evidence>
<keyword evidence="5" id="KW-0808">Transferase</keyword>
<dbReference type="GO" id="GO:0005886">
    <property type="term" value="C:plasma membrane"/>
    <property type="evidence" value="ECO:0007669"/>
    <property type="project" value="UniProtKB-ARBA"/>
</dbReference>
<dbReference type="EC" id="2.7.13.3" evidence="3"/>
<evidence type="ECO:0000313" key="20">
    <source>
        <dbReference type="EMBL" id="CAF9920040.1"/>
    </source>
</evidence>
<dbReference type="GO" id="GO:0000155">
    <property type="term" value="F:phosphorelay sensor kinase activity"/>
    <property type="evidence" value="ECO:0007669"/>
    <property type="project" value="InterPro"/>
</dbReference>
<feature type="compositionally biased region" description="Polar residues" evidence="16">
    <location>
        <begin position="811"/>
        <end position="821"/>
    </location>
</feature>
<feature type="region of interest" description="Disordered" evidence="16">
    <location>
        <begin position="429"/>
        <end position="452"/>
    </location>
</feature>
<feature type="domain" description="Histidine kinase" evidence="18">
    <location>
        <begin position="562"/>
        <end position="906"/>
    </location>
</feature>
<dbReference type="SMART" id="SM00388">
    <property type="entry name" value="HisKA"/>
    <property type="match status" value="1"/>
</dbReference>
<dbReference type="Pfam" id="PF00512">
    <property type="entry name" value="HisKA"/>
    <property type="match status" value="1"/>
</dbReference>
<evidence type="ECO:0000256" key="2">
    <source>
        <dbReference type="ARBA" id="ARBA00004370"/>
    </source>
</evidence>
<keyword evidence="9" id="KW-0067">ATP-binding</keyword>
<feature type="region of interest" description="Disordered" evidence="16">
    <location>
        <begin position="728"/>
        <end position="821"/>
    </location>
</feature>
<dbReference type="OrthoDB" id="60033at2759"/>
<dbReference type="EMBL" id="CAJPDQ010000015">
    <property type="protein sequence ID" value="CAF9920040.1"/>
    <property type="molecule type" value="Genomic_DNA"/>
</dbReference>
<dbReference type="Pfam" id="PF00072">
    <property type="entry name" value="Response_reg"/>
    <property type="match status" value="1"/>
</dbReference>
<dbReference type="SUPFAM" id="SSF52172">
    <property type="entry name" value="CheY-like"/>
    <property type="match status" value="1"/>
</dbReference>
<reference evidence="20" key="1">
    <citation type="submission" date="2021-03" db="EMBL/GenBank/DDBJ databases">
        <authorList>
            <person name="Tagirdzhanova G."/>
        </authorList>
    </citation>
    <scope>NUCLEOTIDE SEQUENCE</scope>
</reference>
<dbReference type="InterPro" id="IPR001789">
    <property type="entry name" value="Sig_transdc_resp-reg_receiver"/>
</dbReference>
<keyword evidence="8" id="KW-0418">Kinase</keyword>
<feature type="coiled-coil region" evidence="15">
    <location>
        <begin position="521"/>
        <end position="548"/>
    </location>
</feature>
<comment type="subcellular location">
    <subcellularLocation>
        <location evidence="2">Membrane</location>
    </subcellularLocation>
</comment>
<evidence type="ECO:0000256" key="6">
    <source>
        <dbReference type="ARBA" id="ARBA00022692"/>
    </source>
</evidence>
<dbReference type="InterPro" id="IPR036890">
    <property type="entry name" value="HATPase_C_sf"/>
</dbReference>
<dbReference type="Gene3D" id="3.40.50.2300">
    <property type="match status" value="1"/>
</dbReference>
<feature type="domain" description="Response regulatory" evidence="19">
    <location>
        <begin position="1002"/>
        <end position="1122"/>
    </location>
</feature>
<dbReference type="SUPFAM" id="SSF47384">
    <property type="entry name" value="Homodimeric domain of signal transducing histidine kinase"/>
    <property type="match status" value="1"/>
</dbReference>
<evidence type="ECO:0000313" key="21">
    <source>
        <dbReference type="Proteomes" id="UP000664169"/>
    </source>
</evidence>
<keyword evidence="15" id="KW-0175">Coiled coil</keyword>
<keyword evidence="21" id="KW-1185">Reference proteome</keyword>
<keyword evidence="13" id="KW-0325">Glycoprotein</keyword>
<dbReference type="CDD" id="cd17546">
    <property type="entry name" value="REC_hyHK_CKI1_RcsC-like"/>
    <property type="match status" value="1"/>
</dbReference>
<keyword evidence="11" id="KW-0902">Two-component regulatory system</keyword>
<dbReference type="Proteomes" id="UP000664169">
    <property type="component" value="Unassembled WGS sequence"/>
</dbReference>
<keyword evidence="12 17" id="KW-0472">Membrane</keyword>
<dbReference type="PRINTS" id="PR00344">
    <property type="entry name" value="BCTRLSENSOR"/>
</dbReference>
<dbReference type="Gene3D" id="1.10.287.130">
    <property type="match status" value="1"/>
</dbReference>
<protein>
    <recommendedName>
        <fullName evidence="3">histidine kinase</fullName>
        <ecNumber evidence="3">2.7.13.3</ecNumber>
    </recommendedName>
</protein>
<dbReference type="InterPro" id="IPR003594">
    <property type="entry name" value="HATPase_dom"/>
</dbReference>
<evidence type="ECO:0000256" key="5">
    <source>
        <dbReference type="ARBA" id="ARBA00022679"/>
    </source>
</evidence>
<evidence type="ECO:0000256" key="15">
    <source>
        <dbReference type="SAM" id="Coils"/>
    </source>
</evidence>
<dbReference type="SUPFAM" id="SSF55874">
    <property type="entry name" value="ATPase domain of HSP90 chaperone/DNA topoisomerase II/histidine kinase"/>
    <property type="match status" value="2"/>
</dbReference>
<feature type="transmembrane region" description="Helical" evidence="17">
    <location>
        <begin position="385"/>
        <end position="407"/>
    </location>
</feature>
<evidence type="ECO:0000256" key="7">
    <source>
        <dbReference type="ARBA" id="ARBA00022741"/>
    </source>
</evidence>
<dbReference type="CDD" id="cd00082">
    <property type="entry name" value="HisKA"/>
    <property type="match status" value="1"/>
</dbReference>
<name>A0A8H3FAH8_9LECA</name>
<evidence type="ECO:0000256" key="17">
    <source>
        <dbReference type="SAM" id="Phobius"/>
    </source>
</evidence>
<dbReference type="FunFam" id="1.10.287.130:FF:000004">
    <property type="entry name" value="Ethylene receptor 1"/>
    <property type="match status" value="1"/>
</dbReference>
<dbReference type="SMART" id="SM00387">
    <property type="entry name" value="HATPase_c"/>
    <property type="match status" value="1"/>
</dbReference>
<dbReference type="PANTHER" id="PTHR43047">
    <property type="entry name" value="TWO-COMPONENT HISTIDINE PROTEIN KINASE"/>
    <property type="match status" value="1"/>
</dbReference>
<dbReference type="SMART" id="SM00448">
    <property type="entry name" value="REC"/>
    <property type="match status" value="1"/>
</dbReference>
<sequence length="1204" mass="131069">MKMRIAIREQLALLVLFCCLISVAVLSVAVWITNTNFVTSVGSGKLSLTATLYAEQLGSNILLIQSSAGSLATRVLIQNALGRYNNVGNNSYSNWIKAQQDLQVGLGTGGAGQYLLQARVYGPNTNGSAGANPVISTTSNSTLPIQLPSNYTNGTTVMLGDNSTEGYPQNLYPLLDLQTQIENGSNVTTGSFLGTEVNTSSPLLLGPWPVNQSFALASMTLPILNNTSRVDVLGWMTIVFSCDLIYLVADSVVGLGSTGINLIVSPNTVNNRLPRNIDYSSDMVRFVVPPLIDPNRTIDRHPESDFHFGPEFNFTYASFPAVETVFEGPKDTQKSAGSNLDTYNEEGDHVSLGYARIGTNAADWAIIVEESYDEVHAPFIALRNVLLACIFGTIGAILLAVFPLAHYSVRPIRSLRDATRKTVDPYDFSVASDSGESSDAIDAGGEGGDVEHSNMDKEQQALARKEGFIGRINPFGKARRTMRRSTSPGGRRFRIPGKVAENKHVIYDELTDLTTTFNGMCDELMMQYARLEERVKERTAELELSKKAAEAANESKTLFIANISHELKTPLNGILGMCAVSMSEDDPNKIKKSLNIIYKSGDLLLNLLTDLLTFSKNQIGQHLTLDEKEFRLADISSQVLSIFDKQAKEGQISLNVLFEGPGVSLDAASEGVGHAEYGPSGTGHVQDMWLWGDQHRILQVVINLVSNSLKFTPPGGAVTVRIQCAAEMERPEEDQPERKDSTLSRNSRVSGTSKDSAPKSGRSLKFRSRNSSSKSSVNSGDPSPQLQPKRQTRDTHTALEINPREPRVLSSPDTSNTTANGTPINARILLFNFEVQDTGPGIPPAQQSKIFEPFVQGDLGLSKKFGGTGLGLSICSQLASLMKGQMSLKSVEGEGSTFSMQIPLRFVKEQAESMISSETPSQRNSFTVNGPNHVLSDETHSALPPPVSPTRAIIDNSSSKPRLVGLSQPFFAPAPSLDADATQMEVMERMKAEVVSKGSKVRVLVAEDNKVNQEVVLRMLKLEDIYDVTVAKDGQEAYELVKKSMEENRPFNVIFMDVQMPNLDGLQSTRLIRGIGYLAPIVALTAFAEESNVKDCMESGMDYFLPKPIKRPALKQVLKRYCATIPESDEPESPLVDKQKSTAKAPLAEASIPASAHEPRSIDRTATTTPISPLEFTAQTTPGVTHYTNETTHDREDQDVSPLS</sequence>
<feature type="compositionally biased region" description="Low complexity" evidence="16">
    <location>
        <begin position="769"/>
        <end position="779"/>
    </location>
</feature>
<organism evidence="20 21">
    <name type="scientific">Gomphillus americanus</name>
    <dbReference type="NCBI Taxonomy" id="1940652"/>
    <lineage>
        <taxon>Eukaryota</taxon>
        <taxon>Fungi</taxon>
        <taxon>Dikarya</taxon>
        <taxon>Ascomycota</taxon>
        <taxon>Pezizomycotina</taxon>
        <taxon>Lecanoromycetes</taxon>
        <taxon>OSLEUM clade</taxon>
        <taxon>Ostropomycetidae</taxon>
        <taxon>Ostropales</taxon>
        <taxon>Graphidaceae</taxon>
        <taxon>Gomphilloideae</taxon>
        <taxon>Gomphillus</taxon>
    </lineage>
</organism>
<accession>A0A8H3FAH8</accession>
<dbReference type="PROSITE" id="PS50109">
    <property type="entry name" value="HIS_KIN"/>
    <property type="match status" value="1"/>
</dbReference>
<evidence type="ECO:0000256" key="12">
    <source>
        <dbReference type="ARBA" id="ARBA00023136"/>
    </source>
</evidence>
<evidence type="ECO:0000256" key="13">
    <source>
        <dbReference type="ARBA" id="ARBA00023180"/>
    </source>
</evidence>
<dbReference type="FunFam" id="3.40.50.2300:FF:000289">
    <property type="entry name" value="Osmosensing histidine protein kinase SLN1"/>
    <property type="match status" value="1"/>
</dbReference>
<keyword evidence="4 14" id="KW-0597">Phosphoprotein</keyword>
<dbReference type="InterPro" id="IPR011006">
    <property type="entry name" value="CheY-like_superfamily"/>
</dbReference>
<dbReference type="AlphaFoldDB" id="A0A8H3FAH8"/>
<evidence type="ECO:0000256" key="10">
    <source>
        <dbReference type="ARBA" id="ARBA00022989"/>
    </source>
</evidence>
<feature type="modified residue" description="4-aspartylphosphate" evidence="14">
    <location>
        <position position="1057"/>
    </location>
</feature>
<dbReference type="GO" id="GO:0005524">
    <property type="term" value="F:ATP binding"/>
    <property type="evidence" value="ECO:0007669"/>
    <property type="project" value="UniProtKB-KW"/>
</dbReference>
<feature type="compositionally biased region" description="Basic and acidic residues" evidence="16">
    <location>
        <begin position="791"/>
        <end position="807"/>
    </location>
</feature>
<dbReference type="InterPro" id="IPR036097">
    <property type="entry name" value="HisK_dim/P_sf"/>
</dbReference>
<dbReference type="InterPro" id="IPR005467">
    <property type="entry name" value="His_kinase_dom"/>
</dbReference>
<evidence type="ECO:0000256" key="9">
    <source>
        <dbReference type="ARBA" id="ARBA00022840"/>
    </source>
</evidence>
<evidence type="ECO:0000256" key="4">
    <source>
        <dbReference type="ARBA" id="ARBA00022553"/>
    </source>
</evidence>
<evidence type="ECO:0000259" key="19">
    <source>
        <dbReference type="PROSITE" id="PS50110"/>
    </source>
</evidence>
<feature type="compositionally biased region" description="Polar residues" evidence="16">
    <location>
        <begin position="780"/>
        <end position="789"/>
    </location>
</feature>
<dbReference type="Gene3D" id="3.30.565.10">
    <property type="entry name" value="Histidine kinase-like ATPase, C-terminal domain"/>
    <property type="match status" value="1"/>
</dbReference>
<gene>
    <name evidence="20" type="ORF">GOMPHAMPRED_001962</name>
</gene>
<dbReference type="InterPro" id="IPR004358">
    <property type="entry name" value="Sig_transdc_His_kin-like_C"/>
</dbReference>
<dbReference type="GO" id="GO:0009927">
    <property type="term" value="F:histidine phosphotransfer kinase activity"/>
    <property type="evidence" value="ECO:0007669"/>
    <property type="project" value="TreeGrafter"/>
</dbReference>
<proteinExistence type="predicted"/>
<dbReference type="GO" id="GO:0007234">
    <property type="term" value="P:osmosensory signaling via phosphorelay pathway"/>
    <property type="evidence" value="ECO:0007669"/>
    <property type="project" value="UniProtKB-ARBA"/>
</dbReference>
<dbReference type="InterPro" id="IPR003661">
    <property type="entry name" value="HisK_dim/P_dom"/>
</dbReference>
<feature type="compositionally biased region" description="Polar residues" evidence="16">
    <location>
        <begin position="743"/>
        <end position="755"/>
    </location>
</feature>
<feature type="region of interest" description="Disordered" evidence="16">
    <location>
        <begin position="1128"/>
        <end position="1204"/>
    </location>
</feature>
<evidence type="ECO:0000256" key="16">
    <source>
        <dbReference type="SAM" id="MobiDB-lite"/>
    </source>
</evidence>
<evidence type="ECO:0000259" key="18">
    <source>
        <dbReference type="PROSITE" id="PS50109"/>
    </source>
</evidence>
<feature type="compositionally biased region" description="Polar residues" evidence="16">
    <location>
        <begin position="1164"/>
        <end position="1190"/>
    </location>
</feature>
<evidence type="ECO:0000256" key="3">
    <source>
        <dbReference type="ARBA" id="ARBA00012438"/>
    </source>
</evidence>
<comment type="catalytic activity">
    <reaction evidence="1">
        <text>ATP + protein L-histidine = ADP + protein N-phospho-L-histidine.</text>
        <dbReference type="EC" id="2.7.13.3"/>
    </reaction>
</comment>
<keyword evidence="6 17" id="KW-0812">Transmembrane</keyword>
<dbReference type="PANTHER" id="PTHR43047:SF72">
    <property type="entry name" value="OSMOSENSING HISTIDINE PROTEIN KINASE SLN1"/>
    <property type="match status" value="1"/>
</dbReference>